<evidence type="ECO:0000313" key="2">
    <source>
        <dbReference type="EMBL" id="KAJ9605515.1"/>
    </source>
</evidence>
<comment type="caution">
    <text evidence="2">The sequence shown here is derived from an EMBL/GenBank/DDBJ whole genome shotgun (WGS) entry which is preliminary data.</text>
</comment>
<dbReference type="EMBL" id="JAPDRK010000016">
    <property type="protein sequence ID" value="KAJ9605515.1"/>
    <property type="molecule type" value="Genomic_DNA"/>
</dbReference>
<evidence type="ECO:0000256" key="1">
    <source>
        <dbReference type="SAM" id="MobiDB-lite"/>
    </source>
</evidence>
<dbReference type="Proteomes" id="UP001172673">
    <property type="component" value="Unassembled WGS sequence"/>
</dbReference>
<sequence>MSTDTEIAAALNRYYQLFTKIGYIADEQMRWPPHDANTLNRDLCRKNGMTDEAIALLEMLPFTTSYAQFGPGSDLVDYSSPEDVECSRHPDNQNEDADEGNPLLPGWIFPIAMHSVCGGEGEAYMIYAREGTFLIGGAQGIEESRVVDPVSYINHLHDKVESFEILLVLRTLLRKPKSETTTGDRGFFYDKAKAAFSDYGWPDHFRKDDFRRDILGLWDHWDKELEARKQRERDAQTEDERIDEYFAILGQPRPANWARSDEEVDEVARRVDEM</sequence>
<name>A0AA38X2H1_9EURO</name>
<protein>
    <submittedName>
        <fullName evidence="2">Uncharacterized protein</fullName>
    </submittedName>
</protein>
<dbReference type="AlphaFoldDB" id="A0AA38X2H1"/>
<gene>
    <name evidence="2" type="ORF">H2200_010172</name>
</gene>
<organism evidence="2 3">
    <name type="scientific">Cladophialophora chaetospira</name>
    <dbReference type="NCBI Taxonomy" id="386627"/>
    <lineage>
        <taxon>Eukaryota</taxon>
        <taxon>Fungi</taxon>
        <taxon>Dikarya</taxon>
        <taxon>Ascomycota</taxon>
        <taxon>Pezizomycotina</taxon>
        <taxon>Eurotiomycetes</taxon>
        <taxon>Chaetothyriomycetidae</taxon>
        <taxon>Chaetothyriales</taxon>
        <taxon>Herpotrichiellaceae</taxon>
        <taxon>Cladophialophora</taxon>
    </lineage>
</organism>
<accession>A0AA38X2H1</accession>
<reference evidence="2" key="1">
    <citation type="submission" date="2022-10" db="EMBL/GenBank/DDBJ databases">
        <title>Culturing micro-colonial fungi from biological soil crusts in the Mojave desert and describing Neophaeococcomyces mojavensis, and introducing the new genera and species Taxawa tesnikishii.</title>
        <authorList>
            <person name="Kurbessoian T."/>
            <person name="Stajich J.E."/>
        </authorList>
    </citation>
    <scope>NUCLEOTIDE SEQUENCE</scope>
    <source>
        <strain evidence="2">TK_41</strain>
    </source>
</reference>
<keyword evidence="3" id="KW-1185">Reference proteome</keyword>
<proteinExistence type="predicted"/>
<evidence type="ECO:0000313" key="3">
    <source>
        <dbReference type="Proteomes" id="UP001172673"/>
    </source>
</evidence>
<feature type="region of interest" description="Disordered" evidence="1">
    <location>
        <begin position="80"/>
        <end position="99"/>
    </location>
</feature>